<evidence type="ECO:0000313" key="2">
    <source>
        <dbReference type="EMBL" id="AOM84561.1"/>
    </source>
</evidence>
<dbReference type="EMBL" id="CP012502">
    <property type="protein sequence ID" value="AOM84561.1"/>
    <property type="molecule type" value="Genomic_DNA"/>
</dbReference>
<gene>
    <name evidence="2" type="ORF">BBEV_3246</name>
</gene>
<sequence length="302" mass="34274">MMLATISVFAPPSSRVTLNDEDKQAEDPMGINHYYRRTGRAFFLLSIISGVSFVLFLLLYMVSDEGFTIDAMQGFLLLSVMTLGFLIAGFVKRHRAGQTYATPELIADEHDLHVVNRVVIAPVIHLLREYQVFALDGKRIAEVRDLARGWRRYAAYFLELIGIRMFFPKTLEVHNDKGAIYRLEKEAGIHEIYRLYSIEGTQLATYQMNVFNPFKTYALIYDASGNLIGENDGGISGQQFNIKDESDNTLIDMKYQGIPVEALELFSGINGDLVDLNHKRIPETLMPAFIIAPVIVKLHFRK</sequence>
<protein>
    <submittedName>
        <fullName evidence="2">Uncharacterized protein</fullName>
    </submittedName>
</protein>
<name>A0A1D7QZW8_9BACI</name>
<dbReference type="Proteomes" id="UP000094463">
    <property type="component" value="Chromosome"/>
</dbReference>
<feature type="transmembrane region" description="Helical" evidence="1">
    <location>
        <begin position="39"/>
        <end position="62"/>
    </location>
</feature>
<organism evidence="2 3">
    <name type="scientific">Salisediminibacterium beveridgei</name>
    <dbReference type="NCBI Taxonomy" id="632773"/>
    <lineage>
        <taxon>Bacteria</taxon>
        <taxon>Bacillati</taxon>
        <taxon>Bacillota</taxon>
        <taxon>Bacilli</taxon>
        <taxon>Bacillales</taxon>
        <taxon>Bacillaceae</taxon>
        <taxon>Salisediminibacterium</taxon>
    </lineage>
</organism>
<reference evidence="2 3" key="1">
    <citation type="submission" date="2015-08" db="EMBL/GenBank/DDBJ databases">
        <title>The complete genome sequence of Bacillus beveridgei MLTeJB.</title>
        <authorList>
            <person name="Hanson T.E."/>
            <person name="Mesa C."/>
            <person name="Basesman S.M."/>
            <person name="Oremland R.S."/>
        </authorList>
    </citation>
    <scope>NUCLEOTIDE SEQUENCE [LARGE SCALE GENOMIC DNA]</scope>
    <source>
        <strain evidence="2 3">MLTeJB</strain>
    </source>
</reference>
<evidence type="ECO:0000313" key="3">
    <source>
        <dbReference type="Proteomes" id="UP000094463"/>
    </source>
</evidence>
<dbReference type="KEGG" id="bbev:BBEV_3246"/>
<accession>A0A1D7QZW8</accession>
<proteinExistence type="predicted"/>
<keyword evidence="1" id="KW-0472">Membrane</keyword>
<keyword evidence="1" id="KW-1133">Transmembrane helix</keyword>
<feature type="transmembrane region" description="Helical" evidence="1">
    <location>
        <begin position="74"/>
        <end position="91"/>
    </location>
</feature>
<evidence type="ECO:0000256" key="1">
    <source>
        <dbReference type="SAM" id="Phobius"/>
    </source>
</evidence>
<keyword evidence="3" id="KW-1185">Reference proteome</keyword>
<dbReference type="AlphaFoldDB" id="A0A1D7QZW8"/>
<dbReference type="STRING" id="632773.BBEV_3246"/>
<keyword evidence="1" id="KW-0812">Transmembrane</keyword>